<keyword evidence="2" id="KW-0808">Transferase</keyword>
<evidence type="ECO:0000259" key="1">
    <source>
        <dbReference type="PROSITE" id="PS51186"/>
    </source>
</evidence>
<dbReference type="CDD" id="cd04301">
    <property type="entry name" value="NAT_SF"/>
    <property type="match status" value="1"/>
</dbReference>
<dbReference type="SUPFAM" id="SSF55729">
    <property type="entry name" value="Acyl-CoA N-acyltransferases (Nat)"/>
    <property type="match status" value="1"/>
</dbReference>
<dbReference type="InterPro" id="IPR000182">
    <property type="entry name" value="GNAT_dom"/>
</dbReference>
<proteinExistence type="predicted"/>
<dbReference type="GO" id="GO:0016747">
    <property type="term" value="F:acyltransferase activity, transferring groups other than amino-acyl groups"/>
    <property type="evidence" value="ECO:0007669"/>
    <property type="project" value="InterPro"/>
</dbReference>
<keyword evidence="3" id="KW-1185">Reference proteome</keyword>
<protein>
    <submittedName>
        <fullName evidence="2">GNAT family N-acetyltransferase</fullName>
    </submittedName>
</protein>
<evidence type="ECO:0000313" key="2">
    <source>
        <dbReference type="EMBL" id="MWV44276.1"/>
    </source>
</evidence>
<dbReference type="InterPro" id="IPR016181">
    <property type="entry name" value="Acyl_CoA_acyltransferase"/>
</dbReference>
<dbReference type="Pfam" id="PF00583">
    <property type="entry name" value="Acetyltransf_1"/>
    <property type="match status" value="1"/>
</dbReference>
<dbReference type="EMBL" id="WUBI01000001">
    <property type="protein sequence ID" value="MWV44276.1"/>
    <property type="molecule type" value="Genomic_DNA"/>
</dbReference>
<dbReference type="AlphaFoldDB" id="A0A7X3IIV6"/>
<evidence type="ECO:0000313" key="3">
    <source>
        <dbReference type="Proteomes" id="UP000460318"/>
    </source>
</evidence>
<organism evidence="2 3">
    <name type="scientific">Paenibacillus dendrobii</name>
    <dbReference type="NCBI Taxonomy" id="2691084"/>
    <lineage>
        <taxon>Bacteria</taxon>
        <taxon>Bacillati</taxon>
        <taxon>Bacillota</taxon>
        <taxon>Bacilli</taxon>
        <taxon>Bacillales</taxon>
        <taxon>Paenibacillaceae</taxon>
        <taxon>Paenibacillus</taxon>
    </lineage>
</organism>
<feature type="domain" description="N-acetyltransferase" evidence="1">
    <location>
        <begin position="11"/>
        <end position="157"/>
    </location>
</feature>
<gene>
    <name evidence="2" type="ORF">GRF59_11590</name>
</gene>
<dbReference type="PROSITE" id="PS51186">
    <property type="entry name" value="GNAT"/>
    <property type="match status" value="1"/>
</dbReference>
<accession>A0A7X3IIV6</accession>
<dbReference type="Gene3D" id="3.40.630.30">
    <property type="match status" value="1"/>
</dbReference>
<comment type="caution">
    <text evidence="2">The sequence shown here is derived from an EMBL/GenBank/DDBJ whole genome shotgun (WGS) entry which is preliminary data.</text>
</comment>
<sequence>MMKLIESSPHLLDEEMTILNSDSFFNRISKDKDNFTQEEIVAEIEDGKSMGAERFLIQDDGEYVGVLEYLMKNPNDGYTWLGLLQIRKDAQSSGYGRKVLELFYDIMQQREVGRFRLGVIAENEPGHRFWKRQGLLPIKSVVNQDNKTIIVYEKELS</sequence>
<name>A0A7X3IIV6_9BACL</name>
<reference evidence="2 3" key="1">
    <citation type="submission" date="2019-12" db="EMBL/GenBank/DDBJ databases">
        <title>Paenibacillus sp. nov., an endophytic bacterium isolated from the stem of Dendrobium.</title>
        <authorList>
            <person name="Zhao R."/>
        </authorList>
    </citation>
    <scope>NUCLEOTIDE SEQUENCE [LARGE SCALE GENOMIC DNA]</scope>
    <source>
        <strain evidence="2 3">HJL G12</strain>
    </source>
</reference>
<dbReference type="Proteomes" id="UP000460318">
    <property type="component" value="Unassembled WGS sequence"/>
</dbReference>